<evidence type="ECO:0000313" key="5">
    <source>
        <dbReference type="EMBL" id="CAA2959513.1"/>
    </source>
</evidence>
<sequence length="111" mass="12337">MAEGSGVNKPSSSSTNISRELDVMPLAVVTRIMKSVLPKDVRIRDGAKKSVQQLVTEFILYVTAHASKKCVDESRQKITGEDLIGAMKALKFDDYIEPLTLHLKKYRESGK</sequence>
<dbReference type="PANTHER" id="PTHR11064:SF196">
    <property type="entry name" value="NUCLEAR TRANSCRIPTION FACTOR Y SUBUNIT B-6"/>
    <property type="match status" value="1"/>
</dbReference>
<dbReference type="SUPFAM" id="SSF47113">
    <property type="entry name" value="Histone-fold"/>
    <property type="match status" value="1"/>
</dbReference>
<dbReference type="PRINTS" id="PR00615">
    <property type="entry name" value="CCAATSUBUNTA"/>
</dbReference>
<dbReference type="GO" id="GO:0000978">
    <property type="term" value="F:RNA polymerase II cis-regulatory region sequence-specific DNA binding"/>
    <property type="evidence" value="ECO:0007669"/>
    <property type="project" value="TreeGrafter"/>
</dbReference>
<proteinExistence type="inferred from homology"/>
<name>A0A8S0Q2M5_OLEEU</name>
<reference evidence="5 6" key="1">
    <citation type="submission" date="2019-12" db="EMBL/GenBank/DDBJ databases">
        <authorList>
            <person name="Alioto T."/>
            <person name="Alioto T."/>
            <person name="Gomez Garrido J."/>
        </authorList>
    </citation>
    <scope>NUCLEOTIDE SEQUENCE [LARGE SCALE GENOMIC DNA]</scope>
</reference>
<dbReference type="GO" id="GO:0016602">
    <property type="term" value="C:CCAAT-binding factor complex"/>
    <property type="evidence" value="ECO:0007669"/>
    <property type="project" value="InterPro"/>
</dbReference>
<keyword evidence="6" id="KW-1185">Reference proteome</keyword>
<dbReference type="GO" id="GO:0001228">
    <property type="term" value="F:DNA-binding transcription activator activity, RNA polymerase II-specific"/>
    <property type="evidence" value="ECO:0007669"/>
    <property type="project" value="InterPro"/>
</dbReference>
<feature type="domain" description="Transcription factor CBF/NF-Y/archaeal histone" evidence="4">
    <location>
        <begin position="24"/>
        <end position="87"/>
    </location>
</feature>
<dbReference type="InterPro" id="IPR009072">
    <property type="entry name" value="Histone-fold"/>
</dbReference>
<dbReference type="AlphaFoldDB" id="A0A8S0Q2M5"/>
<keyword evidence="3" id="KW-0804">Transcription</keyword>
<organism evidence="5 6">
    <name type="scientific">Olea europaea subsp. europaea</name>
    <dbReference type="NCBI Taxonomy" id="158383"/>
    <lineage>
        <taxon>Eukaryota</taxon>
        <taxon>Viridiplantae</taxon>
        <taxon>Streptophyta</taxon>
        <taxon>Embryophyta</taxon>
        <taxon>Tracheophyta</taxon>
        <taxon>Spermatophyta</taxon>
        <taxon>Magnoliopsida</taxon>
        <taxon>eudicotyledons</taxon>
        <taxon>Gunneridae</taxon>
        <taxon>Pentapetalae</taxon>
        <taxon>asterids</taxon>
        <taxon>lamiids</taxon>
        <taxon>Lamiales</taxon>
        <taxon>Oleaceae</taxon>
        <taxon>Oleeae</taxon>
        <taxon>Olea</taxon>
    </lineage>
</organism>
<dbReference type="PANTHER" id="PTHR11064">
    <property type="entry name" value="CCAAT-BINDING TRANSCRIPTION FACTOR-RELATED"/>
    <property type="match status" value="1"/>
</dbReference>
<dbReference type="Pfam" id="PF00808">
    <property type="entry name" value="CBFD_NFYB_HMF"/>
    <property type="match status" value="1"/>
</dbReference>
<dbReference type="Proteomes" id="UP000594638">
    <property type="component" value="Unassembled WGS sequence"/>
</dbReference>
<protein>
    <submittedName>
        <fullName evidence="5">Nuclear transcription factor Y subunit B-6-like</fullName>
    </submittedName>
</protein>
<evidence type="ECO:0000259" key="4">
    <source>
        <dbReference type="Pfam" id="PF00808"/>
    </source>
</evidence>
<dbReference type="InterPro" id="IPR027113">
    <property type="entry name" value="Transc_fact_NFYB/HAP3"/>
</dbReference>
<evidence type="ECO:0000313" key="6">
    <source>
        <dbReference type="Proteomes" id="UP000594638"/>
    </source>
</evidence>
<comment type="similarity">
    <text evidence="1">Belongs to the NFYB/HAP3 subunit family.</text>
</comment>
<accession>A0A8S0Q2M5</accession>
<dbReference type="OrthoDB" id="386949at2759"/>
<comment type="caution">
    <text evidence="5">The sequence shown here is derived from an EMBL/GenBank/DDBJ whole genome shotgun (WGS) entry which is preliminary data.</text>
</comment>
<keyword evidence="2" id="KW-0805">Transcription regulation</keyword>
<dbReference type="Gramene" id="OE9A026806T1">
    <property type="protein sequence ID" value="OE9A026806C1"/>
    <property type="gene ID" value="OE9A026806"/>
</dbReference>
<dbReference type="Gene3D" id="1.10.20.10">
    <property type="entry name" value="Histone, subunit A"/>
    <property type="match status" value="1"/>
</dbReference>
<gene>
    <name evidence="5" type="ORF">OLEA9_A026806</name>
</gene>
<evidence type="ECO:0000256" key="3">
    <source>
        <dbReference type="ARBA" id="ARBA00023163"/>
    </source>
</evidence>
<evidence type="ECO:0000256" key="1">
    <source>
        <dbReference type="ARBA" id="ARBA00009053"/>
    </source>
</evidence>
<dbReference type="InterPro" id="IPR003958">
    <property type="entry name" value="CBFA_NFYB_domain"/>
</dbReference>
<dbReference type="CDD" id="cd22907">
    <property type="entry name" value="HFD_NFYB"/>
    <property type="match status" value="1"/>
</dbReference>
<dbReference type="GO" id="GO:0046982">
    <property type="term" value="F:protein heterodimerization activity"/>
    <property type="evidence" value="ECO:0007669"/>
    <property type="project" value="InterPro"/>
</dbReference>
<evidence type="ECO:0000256" key="2">
    <source>
        <dbReference type="ARBA" id="ARBA00023015"/>
    </source>
</evidence>
<dbReference type="EMBL" id="CACTIH010000329">
    <property type="protein sequence ID" value="CAA2959513.1"/>
    <property type="molecule type" value="Genomic_DNA"/>
</dbReference>